<gene>
    <name evidence="4" type="primary">argA</name>
    <name evidence="4" type="ORF">Pla100_62220</name>
</gene>
<dbReference type="SUPFAM" id="SSF55729">
    <property type="entry name" value="Acyl-CoA N-acyltransferases (Nat)"/>
    <property type="match status" value="1"/>
</dbReference>
<dbReference type="EC" id="2.3.1.1" evidence="4"/>
<keyword evidence="5" id="KW-1185">Reference proteome</keyword>
<name>A0A5C5ZFH2_9BACT</name>
<evidence type="ECO:0000256" key="2">
    <source>
        <dbReference type="ARBA" id="ARBA00023315"/>
    </source>
</evidence>
<protein>
    <submittedName>
        <fullName evidence="4">Amino-acid acetyltransferase</fullName>
        <ecNumber evidence="4">2.3.1.1</ecNumber>
    </submittedName>
</protein>
<dbReference type="InterPro" id="IPR050832">
    <property type="entry name" value="Bact_Acetyltransf"/>
</dbReference>
<dbReference type="OrthoDB" id="9775804at2"/>
<keyword evidence="1 4" id="KW-0808">Transferase</keyword>
<evidence type="ECO:0000313" key="5">
    <source>
        <dbReference type="Proteomes" id="UP000316213"/>
    </source>
</evidence>
<evidence type="ECO:0000256" key="1">
    <source>
        <dbReference type="ARBA" id="ARBA00022679"/>
    </source>
</evidence>
<reference evidence="4 5" key="1">
    <citation type="submission" date="2019-02" db="EMBL/GenBank/DDBJ databases">
        <title>Deep-cultivation of Planctomycetes and their phenomic and genomic characterization uncovers novel biology.</title>
        <authorList>
            <person name="Wiegand S."/>
            <person name="Jogler M."/>
            <person name="Boedeker C."/>
            <person name="Pinto D."/>
            <person name="Vollmers J."/>
            <person name="Rivas-Marin E."/>
            <person name="Kohn T."/>
            <person name="Peeters S.H."/>
            <person name="Heuer A."/>
            <person name="Rast P."/>
            <person name="Oberbeckmann S."/>
            <person name="Bunk B."/>
            <person name="Jeske O."/>
            <person name="Meyerdierks A."/>
            <person name="Storesund J.E."/>
            <person name="Kallscheuer N."/>
            <person name="Luecker S."/>
            <person name="Lage O.M."/>
            <person name="Pohl T."/>
            <person name="Merkel B.J."/>
            <person name="Hornburger P."/>
            <person name="Mueller R.-W."/>
            <person name="Bruemmer F."/>
            <person name="Labrenz M."/>
            <person name="Spormann A.M."/>
            <person name="Op Den Camp H."/>
            <person name="Overmann J."/>
            <person name="Amann R."/>
            <person name="Jetten M.S.M."/>
            <person name="Mascher T."/>
            <person name="Medema M.H."/>
            <person name="Devos D.P."/>
            <person name="Kaster A.-K."/>
            <person name="Ovreas L."/>
            <person name="Rohde M."/>
            <person name="Galperin M.Y."/>
            <person name="Jogler C."/>
        </authorList>
    </citation>
    <scope>NUCLEOTIDE SEQUENCE [LARGE SCALE GENOMIC DNA]</scope>
    <source>
        <strain evidence="4 5">Pla100</strain>
    </source>
</reference>
<accession>A0A5C5ZFH2</accession>
<organism evidence="4 5">
    <name type="scientific">Neorhodopirellula pilleata</name>
    <dbReference type="NCBI Taxonomy" id="2714738"/>
    <lineage>
        <taxon>Bacteria</taxon>
        <taxon>Pseudomonadati</taxon>
        <taxon>Planctomycetota</taxon>
        <taxon>Planctomycetia</taxon>
        <taxon>Pirellulales</taxon>
        <taxon>Pirellulaceae</taxon>
        <taxon>Neorhodopirellula</taxon>
    </lineage>
</organism>
<evidence type="ECO:0000313" key="4">
    <source>
        <dbReference type="EMBL" id="TWT86072.1"/>
    </source>
</evidence>
<evidence type="ECO:0000259" key="3">
    <source>
        <dbReference type="PROSITE" id="PS51186"/>
    </source>
</evidence>
<dbReference type="RefSeq" id="WP_146582912.1">
    <property type="nucleotide sequence ID" value="NZ_SJPM01000044.1"/>
</dbReference>
<dbReference type="PANTHER" id="PTHR43877">
    <property type="entry name" value="AMINOALKYLPHOSPHONATE N-ACETYLTRANSFERASE-RELATED-RELATED"/>
    <property type="match status" value="1"/>
</dbReference>
<dbReference type="Gene3D" id="3.40.630.30">
    <property type="match status" value="1"/>
</dbReference>
<dbReference type="AlphaFoldDB" id="A0A5C5ZFH2"/>
<sequence length="154" mass="17153">MSEPSGETAVPFEFQLRQATPSDAPAIHALMRPFVAQHLLLSRSEAEVIELTRHGFIAMKDEKCMGFAAVEIYSPKLAELQCLAVHPEAQRHGVGRKLVAMCIDRARSLGIMEVLAISSSEDFLRSCGFDFSLPDQKKALFYQIRPRNFDDIGS</sequence>
<dbReference type="PROSITE" id="PS51186">
    <property type="entry name" value="GNAT"/>
    <property type="match status" value="1"/>
</dbReference>
<dbReference type="Pfam" id="PF00583">
    <property type="entry name" value="Acetyltransf_1"/>
    <property type="match status" value="1"/>
</dbReference>
<dbReference type="InterPro" id="IPR000182">
    <property type="entry name" value="GNAT_dom"/>
</dbReference>
<keyword evidence="2 4" id="KW-0012">Acyltransferase</keyword>
<feature type="domain" description="N-acetyltransferase" evidence="3">
    <location>
        <begin position="14"/>
        <end position="147"/>
    </location>
</feature>
<dbReference type="PANTHER" id="PTHR43877:SF8">
    <property type="entry name" value="N-ACETYLGLUTAMATE SYNTHASE-RELATED"/>
    <property type="match status" value="1"/>
</dbReference>
<dbReference type="EMBL" id="SJPM01000044">
    <property type="protein sequence ID" value="TWT86072.1"/>
    <property type="molecule type" value="Genomic_DNA"/>
</dbReference>
<comment type="caution">
    <text evidence="4">The sequence shown here is derived from an EMBL/GenBank/DDBJ whole genome shotgun (WGS) entry which is preliminary data.</text>
</comment>
<proteinExistence type="predicted"/>
<dbReference type="CDD" id="cd04301">
    <property type="entry name" value="NAT_SF"/>
    <property type="match status" value="1"/>
</dbReference>
<dbReference type="Proteomes" id="UP000316213">
    <property type="component" value="Unassembled WGS sequence"/>
</dbReference>
<dbReference type="InterPro" id="IPR016181">
    <property type="entry name" value="Acyl_CoA_acyltransferase"/>
</dbReference>
<dbReference type="GO" id="GO:0016747">
    <property type="term" value="F:acyltransferase activity, transferring groups other than amino-acyl groups"/>
    <property type="evidence" value="ECO:0007669"/>
    <property type="project" value="InterPro"/>
</dbReference>